<evidence type="ECO:0000313" key="3">
    <source>
        <dbReference type="Proteomes" id="UP001152649"/>
    </source>
</evidence>
<keyword evidence="3" id="KW-1185">Reference proteome</keyword>
<sequence length="494" mass="52224">MLPSLALTALALLPAVQGAQPIHHPAGIYRRCGPVSKYYNQKTSDWDDNNVGDWINNWWNDNSGLISNSSAGFAGAFGQWAMGNPDWSCRDDGSDSDCDLQLCDNRVLNDRGDDIRPTYYVLESVNRLHTYFTGIGEAFVTTALGAALSKDSWATTFYKDKDDKSVTALKEVLTLVTTIVGVGASFAGLGPAVAGAVAGAGNALTSGGIAAAVNTLPSHQDDTFEKSADLGGILGSIVVDSLKSFTTANNQLMSGQSYGDADIRSYLSGGAFLAYPGVDKNSVTDAMTNMLVGTSINQLYRTQKIFIMGGGACDDNQGIGSGPQEATVCRDGQAWYLYYWQENDVVSTTSHQWGWVASPPGADQLGQGAYGGVSVQDIINSSLDAYNVAGYNYDSDTAASRASDAISNSWASPGAHGASWEGIFTIPVCDVGGAVNSDYQGKEYILQPYGHDSRPVWCGAICSGDSQKTSDFINAANMGGFQSPKHLCNSDPGY</sequence>
<accession>A0A9W4I9P7</accession>
<evidence type="ECO:0000256" key="1">
    <source>
        <dbReference type="SAM" id="SignalP"/>
    </source>
</evidence>
<protein>
    <submittedName>
        <fullName evidence="2">Uncharacterized protein</fullName>
    </submittedName>
</protein>
<reference evidence="2" key="1">
    <citation type="submission" date="2021-07" db="EMBL/GenBank/DDBJ databases">
        <authorList>
            <person name="Branca A.L. A."/>
        </authorList>
    </citation>
    <scope>NUCLEOTIDE SEQUENCE</scope>
</reference>
<comment type="caution">
    <text evidence="2">The sequence shown here is derived from an EMBL/GenBank/DDBJ whole genome shotgun (WGS) entry which is preliminary data.</text>
</comment>
<proteinExistence type="predicted"/>
<dbReference type="EMBL" id="CAJVPG010000022">
    <property type="protein sequence ID" value="CAG8242641.1"/>
    <property type="molecule type" value="Genomic_DNA"/>
</dbReference>
<evidence type="ECO:0000313" key="2">
    <source>
        <dbReference type="EMBL" id="CAG8242641.1"/>
    </source>
</evidence>
<keyword evidence="1" id="KW-0732">Signal</keyword>
<feature type="chain" id="PRO_5040960188" evidence="1">
    <location>
        <begin position="19"/>
        <end position="494"/>
    </location>
</feature>
<dbReference type="OrthoDB" id="5383967at2759"/>
<dbReference type="AlphaFoldDB" id="A0A9W4I9P7"/>
<dbReference type="Proteomes" id="UP001152649">
    <property type="component" value="Unassembled WGS sequence"/>
</dbReference>
<organism evidence="2 3">
    <name type="scientific">Penicillium salamii</name>
    <dbReference type="NCBI Taxonomy" id="1612424"/>
    <lineage>
        <taxon>Eukaryota</taxon>
        <taxon>Fungi</taxon>
        <taxon>Dikarya</taxon>
        <taxon>Ascomycota</taxon>
        <taxon>Pezizomycotina</taxon>
        <taxon>Eurotiomycetes</taxon>
        <taxon>Eurotiomycetidae</taxon>
        <taxon>Eurotiales</taxon>
        <taxon>Aspergillaceae</taxon>
        <taxon>Penicillium</taxon>
    </lineage>
</organism>
<name>A0A9W4I9P7_9EURO</name>
<feature type="signal peptide" evidence="1">
    <location>
        <begin position="1"/>
        <end position="18"/>
    </location>
</feature>
<gene>
    <name evidence="2" type="ORF">PSALAMII_LOCUS532</name>
</gene>